<evidence type="ECO:0000256" key="1">
    <source>
        <dbReference type="SAM" id="Phobius"/>
    </source>
</evidence>
<accession>A0A0G0JHG4</accession>
<keyword evidence="1" id="KW-0812">Transmembrane</keyword>
<evidence type="ECO:0000313" key="3">
    <source>
        <dbReference type="Proteomes" id="UP000034235"/>
    </source>
</evidence>
<reference evidence="2 3" key="1">
    <citation type="journal article" date="2015" name="Nature">
        <title>rRNA introns, odd ribosomes, and small enigmatic genomes across a large radiation of phyla.</title>
        <authorList>
            <person name="Brown C.T."/>
            <person name="Hug L.A."/>
            <person name="Thomas B.C."/>
            <person name="Sharon I."/>
            <person name="Castelle C.J."/>
            <person name="Singh A."/>
            <person name="Wilkins M.J."/>
            <person name="Williams K.H."/>
            <person name="Banfield J.F."/>
        </authorList>
    </citation>
    <scope>NUCLEOTIDE SEQUENCE [LARGE SCALE GENOMIC DNA]</scope>
</reference>
<feature type="transmembrane region" description="Helical" evidence="1">
    <location>
        <begin position="84"/>
        <end position="106"/>
    </location>
</feature>
<comment type="caution">
    <text evidence="2">The sequence shown here is derived from an EMBL/GenBank/DDBJ whole genome shotgun (WGS) entry which is preliminary data.</text>
</comment>
<keyword evidence="1" id="KW-1133">Transmembrane helix</keyword>
<keyword evidence="1" id="KW-0472">Membrane</keyword>
<feature type="transmembrane region" description="Helical" evidence="1">
    <location>
        <begin position="31"/>
        <end position="48"/>
    </location>
</feature>
<dbReference type="Proteomes" id="UP000034235">
    <property type="component" value="Unassembled WGS sequence"/>
</dbReference>
<name>A0A0G0JHG4_9BACT</name>
<sequence length="225" mass="25757">MNLWQSYLNLYASLPDRCEKSLGLISEPVDSLSSIVFFISAFFIYKLLKNNNIQDQRIKLLVILVVLIGIGSTTYHSFHSPYTAIFDLLPIYIFVFYSLYLLAAFISESKILQYGIPLLLFIFQLGFRFASIPLFILGMPTFHIFNIIFILGLSFWLYSRIGKVIVSIFPVLFSYSLGVLARYFDLIVCPINGVGTHFIWHICVAFATYYTAKFFVKLLSVKSGL</sequence>
<dbReference type="EMBL" id="LBUP01000001">
    <property type="protein sequence ID" value="KKQ67093.1"/>
    <property type="molecule type" value="Genomic_DNA"/>
</dbReference>
<feature type="transmembrane region" description="Helical" evidence="1">
    <location>
        <begin position="60"/>
        <end position="78"/>
    </location>
</feature>
<evidence type="ECO:0000313" key="2">
    <source>
        <dbReference type="EMBL" id="KKQ67093.1"/>
    </source>
</evidence>
<feature type="transmembrane region" description="Helical" evidence="1">
    <location>
        <begin position="118"/>
        <end position="136"/>
    </location>
</feature>
<feature type="transmembrane region" description="Helical" evidence="1">
    <location>
        <begin position="142"/>
        <end position="158"/>
    </location>
</feature>
<dbReference type="AlphaFoldDB" id="A0A0G0JHG4"/>
<feature type="transmembrane region" description="Helical" evidence="1">
    <location>
        <begin position="196"/>
        <end position="216"/>
    </location>
</feature>
<organism evidence="2 3">
    <name type="scientific">Candidatus Daviesbacteria bacterium GW2011_GWA2_38_24</name>
    <dbReference type="NCBI Taxonomy" id="1618422"/>
    <lineage>
        <taxon>Bacteria</taxon>
        <taxon>Candidatus Daviesiibacteriota</taxon>
    </lineage>
</organism>
<protein>
    <submittedName>
        <fullName evidence="2">Conserved hypothetical membrane protein</fullName>
    </submittedName>
</protein>
<feature type="transmembrane region" description="Helical" evidence="1">
    <location>
        <begin position="165"/>
        <end position="184"/>
    </location>
</feature>
<gene>
    <name evidence="2" type="ORF">US86_C0001G0020</name>
</gene>
<proteinExistence type="predicted"/>